<protein>
    <recommendedName>
        <fullName evidence="3">Ferredoxin</fullName>
    </recommendedName>
</protein>
<dbReference type="EMBL" id="JAEMNV010000001">
    <property type="protein sequence ID" value="MBJ8338133.1"/>
    <property type="molecule type" value="Genomic_DNA"/>
</dbReference>
<organism evidence="1 2">
    <name type="scientific">Antrihabitans stalagmiti</name>
    <dbReference type="NCBI Taxonomy" id="2799499"/>
    <lineage>
        <taxon>Bacteria</taxon>
        <taxon>Bacillati</taxon>
        <taxon>Actinomycetota</taxon>
        <taxon>Actinomycetes</taxon>
        <taxon>Mycobacteriales</taxon>
        <taxon>Nocardiaceae</taxon>
        <taxon>Antrihabitans</taxon>
    </lineage>
</organism>
<dbReference type="RefSeq" id="WP_199702651.1">
    <property type="nucleotide sequence ID" value="NZ_JAEMNV010000001.1"/>
</dbReference>
<dbReference type="AlphaFoldDB" id="A0A934U2E6"/>
<name>A0A934U2E6_9NOCA</name>
<evidence type="ECO:0000313" key="2">
    <source>
        <dbReference type="Proteomes" id="UP000655868"/>
    </source>
</evidence>
<comment type="caution">
    <text evidence="1">The sequence shown here is derived from an EMBL/GenBank/DDBJ whole genome shotgun (WGS) entry which is preliminary data.</text>
</comment>
<keyword evidence="2" id="KW-1185">Reference proteome</keyword>
<dbReference type="Proteomes" id="UP000655868">
    <property type="component" value="Unassembled WGS sequence"/>
</dbReference>
<evidence type="ECO:0008006" key="3">
    <source>
        <dbReference type="Google" id="ProtNLM"/>
    </source>
</evidence>
<sequence length="85" mass="9352">MQELSCTTCGNCVLVDKYSPTHTSIQWLTDAEQSCPRFAEQVDAGIRSMWIPTCPSLRASIERAAVDGALRTDALRSEPLPGRLQ</sequence>
<accession>A0A934U2E6</accession>
<gene>
    <name evidence="1" type="ORF">JGU71_04475</name>
</gene>
<proteinExistence type="predicted"/>
<evidence type="ECO:0000313" key="1">
    <source>
        <dbReference type="EMBL" id="MBJ8338133.1"/>
    </source>
</evidence>
<reference evidence="1" key="1">
    <citation type="submission" date="2020-12" db="EMBL/GenBank/DDBJ databases">
        <title>Antrihabitans popcorni sp. nov. and Antrihabitans auranticaus sp. nov., isolated from a larva cave.</title>
        <authorList>
            <person name="Lee S.D."/>
            <person name="Kim I.S."/>
        </authorList>
    </citation>
    <scope>NUCLEOTIDE SEQUENCE</scope>
    <source>
        <strain evidence="1">YC3-6</strain>
    </source>
</reference>